<feature type="compositionally biased region" description="Low complexity" evidence="3">
    <location>
        <begin position="825"/>
        <end position="842"/>
    </location>
</feature>
<dbReference type="Gene3D" id="4.10.240.10">
    <property type="entry name" value="Zn(2)-C6 fungal-type DNA-binding domain"/>
    <property type="match status" value="1"/>
</dbReference>
<feature type="compositionally biased region" description="Low complexity" evidence="3">
    <location>
        <begin position="18"/>
        <end position="40"/>
    </location>
</feature>
<dbReference type="InterPro" id="IPR036864">
    <property type="entry name" value="Zn2-C6_fun-type_DNA-bd_sf"/>
</dbReference>
<gene>
    <name evidence="5" type="ORF">K431DRAFT_285046</name>
</gene>
<evidence type="ECO:0000259" key="4">
    <source>
        <dbReference type="PROSITE" id="PS50048"/>
    </source>
</evidence>
<feature type="compositionally biased region" description="Polar residues" evidence="3">
    <location>
        <begin position="245"/>
        <end position="255"/>
    </location>
</feature>
<sequence>MADAIKIPSPSAFLRPDSPQSSPASATLPALPPDDSAAPSERPAKSSRHERKVSSSTQTPKKASRKGNVAAAASGDGVPVKPKQTKSRNGCVTCKIKRLKCDEEKPGCKQCARRKVECGGYRKEYKWCPFEETTVKQVVDRQKPPPSPPNQQSNRTSKTATPTDEKATDAPILNAIALAERITRQPTPGAQLELPQRPAPARALDLPSANDNNNSSSSKRQVISPSRSRTHSASKGFVGPRSKKTASVSDTQKGVSNDEDRVEAASKDLLPVDAQSPTLTEILQPFAEDLADGLSIDGESIFKDPLTISHTWHPLEGPLSDIFAFDPVLSGLQATSDGVSPEQAQEALASRYSSPTNSTSTLSSDGFSSSWPTPTSFLFNQPGFAHDSPESLARRFLTVTCPILSIMDGPTENPWRTLIWPLAMQSDALYHAITAMTAYHASSDIKSLHRVGLYHKHQSIKHVMEGIQYKNMKEEAAIATAIALGFSESWEQPIASGNTHIKGAQVLVKDALASHRRQPRKGPALALLKFLCNAWVYMDVLVRLTAVDCDDSEDFDSTLLFSPDAPGIDIVMGKPGFGIDFGMPIDARLDPLMGCANTLFPLIGRVANVVRRVCRSPKNSPAIIETANELKLSLEAWEPPEFIEQPEDPTTQLHHALQTAEAYRWATLLHLQQSVPELPSSCSDEELAEEVMSRLATVPTASRTLVVQIYPLMVAGVLAETTEDRAWVSKRWSAMGQRMRIGVIDKCLLVAKEVWRRRDKYRSTPQEQRKIIKTSELHPVRRKGAPLKRSRDEPDEAPGQTGIVYSWIEADSGGNGGGGGGGVPGSRPQSSAGPGSSRRPGSNLEWYAPYSVRGHLHWIGVMWDWGWEVLLGG</sequence>
<dbReference type="AlphaFoldDB" id="A0A9P4UQN6"/>
<feature type="region of interest" description="Disordered" evidence="3">
    <location>
        <begin position="137"/>
        <end position="170"/>
    </location>
</feature>
<reference evidence="5" key="1">
    <citation type="journal article" date="2020" name="Stud. Mycol.">
        <title>101 Dothideomycetes genomes: a test case for predicting lifestyles and emergence of pathogens.</title>
        <authorList>
            <person name="Haridas S."/>
            <person name="Albert R."/>
            <person name="Binder M."/>
            <person name="Bloem J."/>
            <person name="Labutti K."/>
            <person name="Salamov A."/>
            <person name="Andreopoulos B."/>
            <person name="Baker S."/>
            <person name="Barry K."/>
            <person name="Bills G."/>
            <person name="Bluhm B."/>
            <person name="Cannon C."/>
            <person name="Castanera R."/>
            <person name="Culley D."/>
            <person name="Daum C."/>
            <person name="Ezra D."/>
            <person name="Gonzalez J."/>
            <person name="Henrissat B."/>
            <person name="Kuo A."/>
            <person name="Liang C."/>
            <person name="Lipzen A."/>
            <person name="Lutzoni F."/>
            <person name="Magnuson J."/>
            <person name="Mondo S."/>
            <person name="Nolan M."/>
            <person name="Ohm R."/>
            <person name="Pangilinan J."/>
            <person name="Park H.-J."/>
            <person name="Ramirez L."/>
            <person name="Alfaro M."/>
            <person name="Sun H."/>
            <person name="Tritt A."/>
            <person name="Yoshinaga Y."/>
            <person name="Zwiers L.-H."/>
            <person name="Turgeon B."/>
            <person name="Goodwin S."/>
            <person name="Spatafora J."/>
            <person name="Crous P."/>
            <person name="Grigoriev I."/>
        </authorList>
    </citation>
    <scope>NUCLEOTIDE SEQUENCE</scope>
    <source>
        <strain evidence="5">CBS 116435</strain>
    </source>
</reference>
<name>A0A9P4UQN6_9PEZI</name>
<dbReference type="GO" id="GO:0045944">
    <property type="term" value="P:positive regulation of transcription by RNA polymerase II"/>
    <property type="evidence" value="ECO:0007669"/>
    <property type="project" value="TreeGrafter"/>
</dbReference>
<feature type="compositionally biased region" description="Basic and acidic residues" evidence="3">
    <location>
        <begin position="767"/>
        <end position="779"/>
    </location>
</feature>
<dbReference type="PANTHER" id="PTHR37534:SF47">
    <property type="entry name" value="ZN(2)-C6 FUNGAL-TYPE DOMAIN-CONTAINING PROTEIN"/>
    <property type="match status" value="1"/>
</dbReference>
<feature type="domain" description="Zn(2)-C6 fungal-type" evidence="4">
    <location>
        <begin position="90"/>
        <end position="118"/>
    </location>
</feature>
<comment type="caution">
    <text evidence="5">The sequence shown here is derived from an EMBL/GenBank/DDBJ whole genome shotgun (WGS) entry which is preliminary data.</text>
</comment>
<evidence type="ECO:0000313" key="5">
    <source>
        <dbReference type="EMBL" id="KAF2721215.1"/>
    </source>
</evidence>
<dbReference type="Pfam" id="PF00172">
    <property type="entry name" value="Zn_clus"/>
    <property type="match status" value="1"/>
</dbReference>
<evidence type="ECO:0000256" key="2">
    <source>
        <dbReference type="ARBA" id="ARBA00023242"/>
    </source>
</evidence>
<feature type="region of interest" description="Disordered" evidence="3">
    <location>
        <begin position="763"/>
        <end position="799"/>
    </location>
</feature>
<feature type="region of interest" description="Disordered" evidence="3">
    <location>
        <begin position="187"/>
        <end position="262"/>
    </location>
</feature>
<dbReference type="Pfam" id="PF11951">
    <property type="entry name" value="Fungal_trans_2"/>
    <property type="match status" value="1"/>
</dbReference>
<feature type="compositionally biased region" description="Gly residues" evidence="3">
    <location>
        <begin position="814"/>
        <end position="824"/>
    </location>
</feature>
<evidence type="ECO:0000313" key="6">
    <source>
        <dbReference type="Proteomes" id="UP000799441"/>
    </source>
</evidence>
<dbReference type="PROSITE" id="PS50048">
    <property type="entry name" value="ZN2_CY6_FUNGAL_2"/>
    <property type="match status" value="1"/>
</dbReference>
<dbReference type="GO" id="GO:0000976">
    <property type="term" value="F:transcription cis-regulatory region binding"/>
    <property type="evidence" value="ECO:0007669"/>
    <property type="project" value="TreeGrafter"/>
</dbReference>
<feature type="compositionally biased region" description="Polar residues" evidence="3">
    <location>
        <begin position="219"/>
        <end position="233"/>
    </location>
</feature>
<dbReference type="PROSITE" id="PS00463">
    <property type="entry name" value="ZN2_CY6_FUNGAL_1"/>
    <property type="match status" value="1"/>
</dbReference>
<feature type="region of interest" description="Disordered" evidence="3">
    <location>
        <begin position="1"/>
        <end position="89"/>
    </location>
</feature>
<organism evidence="5 6">
    <name type="scientific">Polychaeton citri CBS 116435</name>
    <dbReference type="NCBI Taxonomy" id="1314669"/>
    <lineage>
        <taxon>Eukaryota</taxon>
        <taxon>Fungi</taxon>
        <taxon>Dikarya</taxon>
        <taxon>Ascomycota</taxon>
        <taxon>Pezizomycotina</taxon>
        <taxon>Dothideomycetes</taxon>
        <taxon>Dothideomycetidae</taxon>
        <taxon>Capnodiales</taxon>
        <taxon>Capnodiaceae</taxon>
        <taxon>Polychaeton</taxon>
    </lineage>
</organism>
<feature type="region of interest" description="Disordered" evidence="3">
    <location>
        <begin position="814"/>
        <end position="843"/>
    </location>
</feature>
<dbReference type="InterPro" id="IPR021858">
    <property type="entry name" value="Fun_TF"/>
</dbReference>
<dbReference type="Proteomes" id="UP000799441">
    <property type="component" value="Unassembled WGS sequence"/>
</dbReference>
<keyword evidence="2" id="KW-0539">Nucleus</keyword>
<accession>A0A9P4UQN6</accession>
<dbReference type="InterPro" id="IPR001138">
    <property type="entry name" value="Zn2Cys6_DnaBD"/>
</dbReference>
<keyword evidence="6" id="KW-1185">Reference proteome</keyword>
<dbReference type="PANTHER" id="PTHR37534">
    <property type="entry name" value="TRANSCRIPTIONAL ACTIVATOR PROTEIN UGA3"/>
    <property type="match status" value="1"/>
</dbReference>
<proteinExistence type="predicted"/>
<dbReference type="EMBL" id="MU003792">
    <property type="protein sequence ID" value="KAF2721215.1"/>
    <property type="molecule type" value="Genomic_DNA"/>
</dbReference>
<dbReference type="GO" id="GO:0008270">
    <property type="term" value="F:zinc ion binding"/>
    <property type="evidence" value="ECO:0007669"/>
    <property type="project" value="InterPro"/>
</dbReference>
<dbReference type="SMART" id="SM00066">
    <property type="entry name" value="GAL4"/>
    <property type="match status" value="1"/>
</dbReference>
<dbReference type="GO" id="GO:0000981">
    <property type="term" value="F:DNA-binding transcription factor activity, RNA polymerase II-specific"/>
    <property type="evidence" value="ECO:0007669"/>
    <property type="project" value="InterPro"/>
</dbReference>
<feature type="compositionally biased region" description="Low complexity" evidence="3">
    <location>
        <begin position="208"/>
        <end position="218"/>
    </location>
</feature>
<dbReference type="SUPFAM" id="SSF57701">
    <property type="entry name" value="Zn2/Cys6 DNA-binding domain"/>
    <property type="match status" value="1"/>
</dbReference>
<comment type="subcellular location">
    <subcellularLocation>
        <location evidence="1">Nucleus</location>
    </subcellularLocation>
</comment>
<dbReference type="GO" id="GO:0005634">
    <property type="term" value="C:nucleus"/>
    <property type="evidence" value="ECO:0007669"/>
    <property type="project" value="UniProtKB-SubCell"/>
</dbReference>
<evidence type="ECO:0000256" key="1">
    <source>
        <dbReference type="ARBA" id="ARBA00004123"/>
    </source>
</evidence>
<evidence type="ECO:0000256" key="3">
    <source>
        <dbReference type="SAM" id="MobiDB-lite"/>
    </source>
</evidence>
<dbReference type="OrthoDB" id="3886144at2759"/>
<protein>
    <recommendedName>
        <fullName evidence="4">Zn(2)-C6 fungal-type domain-containing protein</fullName>
    </recommendedName>
</protein>